<dbReference type="Proteomes" id="UP000682843">
    <property type="component" value="Chromosome"/>
</dbReference>
<dbReference type="CDD" id="cd13401">
    <property type="entry name" value="Slt70-like"/>
    <property type="match status" value="1"/>
</dbReference>
<organism evidence="6 7">
    <name type="scientific">Tardiphaga alba</name>
    <dbReference type="NCBI Taxonomy" id="340268"/>
    <lineage>
        <taxon>Bacteria</taxon>
        <taxon>Pseudomonadati</taxon>
        <taxon>Pseudomonadota</taxon>
        <taxon>Alphaproteobacteria</taxon>
        <taxon>Hyphomicrobiales</taxon>
        <taxon>Nitrobacteraceae</taxon>
        <taxon>Tardiphaga</taxon>
    </lineage>
</organism>
<dbReference type="EMBL" id="CP036498">
    <property type="protein sequence ID" value="QUS41201.1"/>
    <property type="molecule type" value="Genomic_DNA"/>
</dbReference>
<dbReference type="InterPro" id="IPR023346">
    <property type="entry name" value="Lysozyme-like_dom_sf"/>
</dbReference>
<dbReference type="InterPro" id="IPR008258">
    <property type="entry name" value="Transglycosylase_SLT_dom_1"/>
</dbReference>
<dbReference type="Gene3D" id="1.10.530.10">
    <property type="match status" value="1"/>
</dbReference>
<feature type="signal peptide" evidence="4">
    <location>
        <begin position="1"/>
        <end position="21"/>
    </location>
</feature>
<accession>A0ABX8AE27</accession>
<evidence type="ECO:0000256" key="3">
    <source>
        <dbReference type="ARBA" id="ARBA00022729"/>
    </source>
</evidence>
<name>A0ABX8AE27_9BRAD</name>
<proteinExistence type="inferred from homology"/>
<dbReference type="Gene3D" id="1.25.20.10">
    <property type="entry name" value="Bacterial muramidases"/>
    <property type="match status" value="1"/>
</dbReference>
<evidence type="ECO:0000256" key="4">
    <source>
        <dbReference type="SAM" id="SignalP"/>
    </source>
</evidence>
<comment type="similarity">
    <text evidence="2">Belongs to the virb1 family.</text>
</comment>
<comment type="similarity">
    <text evidence="1">Belongs to the transglycosylase Slt family.</text>
</comment>
<dbReference type="RefSeq" id="WP_211909807.1">
    <property type="nucleotide sequence ID" value="NZ_CP036498.1"/>
</dbReference>
<evidence type="ECO:0000259" key="5">
    <source>
        <dbReference type="Pfam" id="PF01464"/>
    </source>
</evidence>
<dbReference type="SUPFAM" id="SSF53955">
    <property type="entry name" value="Lysozyme-like"/>
    <property type="match status" value="1"/>
</dbReference>
<dbReference type="SUPFAM" id="SSF48435">
    <property type="entry name" value="Bacterial muramidases"/>
    <property type="match status" value="1"/>
</dbReference>
<keyword evidence="3 4" id="KW-0732">Signal</keyword>
<feature type="chain" id="PRO_5046327166" evidence="4">
    <location>
        <begin position="22"/>
        <end position="665"/>
    </location>
</feature>
<evidence type="ECO:0000256" key="2">
    <source>
        <dbReference type="ARBA" id="ARBA00009387"/>
    </source>
</evidence>
<evidence type="ECO:0000313" key="6">
    <source>
        <dbReference type="EMBL" id="QUS41201.1"/>
    </source>
</evidence>
<feature type="domain" description="Transglycosylase SLT" evidence="5">
    <location>
        <begin position="510"/>
        <end position="614"/>
    </location>
</feature>
<evidence type="ECO:0000256" key="1">
    <source>
        <dbReference type="ARBA" id="ARBA00007734"/>
    </source>
</evidence>
<keyword evidence="7" id="KW-1185">Reference proteome</keyword>
<dbReference type="InterPro" id="IPR008939">
    <property type="entry name" value="Lytic_TGlycosylase_superhlx_U"/>
</dbReference>
<sequence length="665" mass="73078">MSVSSVRLAYAAPLACLIALAAVSNVHARAADHLLSRDDLKTVSDAMRLAGAGKLDAATQTRDHIRDPLGRKVTEWVILRSDGDIAFARYANFIQTNPAWPGMTLLQRRAEARLWIERSDTTTIRAFFAGQEPLTALGQLALARALAALGDNRAIRYASAAWRSEGFSATTEAEVLRLFGSRLTQADHAARMHSRLYANDFATAMRAAKHLGPGAVAIVSARQAVIGKSAKAASLLAAVPANVRSDPAYQFTRIQWLRRSGKDSQAAQAMLAAPRDPTVINSPDIWWVERRALVRSLLDDGKARLAYRLAAEAAPDKETYRVDRAFMAGWISLRFLRDAQTATRHFNEIPGLTRGPTALARAQYWLGRAAEAGRNRPSAQQHYTLAAQHGTTYYGQLACARIGCRNTKVRAAPTLTPAQRATFANRELVRAVEILYGSGNRRLVVPFVGDLHRSNDTALLAMVAESARQHRDPGAMLAVGRSALNRGLAFDSYAFPATGLPDFAPIGARTDKSLVYAITRTESAFNPRITSGAMATGYMQVTPAAGQTLARRMGFTFNNKRLHEDPAYNLQLGSAEIANLLSDYDGNHVLAFVGYNAGRGRVRQWIERYGDPRQANVDVVDWVERIPYAETRNYVQRVLENLQVYRSRFGNPELAIEAHMRGRQG</sequence>
<dbReference type="PANTHER" id="PTHR37423">
    <property type="entry name" value="SOLUBLE LYTIC MUREIN TRANSGLYCOSYLASE-RELATED"/>
    <property type="match status" value="1"/>
</dbReference>
<protein>
    <submittedName>
        <fullName evidence="6">Lytic transglycosylase domain-containing protein</fullName>
    </submittedName>
</protein>
<dbReference type="PANTHER" id="PTHR37423:SF2">
    <property type="entry name" value="MEMBRANE-BOUND LYTIC MUREIN TRANSGLYCOSYLASE C"/>
    <property type="match status" value="1"/>
</dbReference>
<dbReference type="Pfam" id="PF01464">
    <property type="entry name" value="SLT"/>
    <property type="match status" value="1"/>
</dbReference>
<gene>
    <name evidence="6" type="ORF">RPMA_21905</name>
</gene>
<reference evidence="6 7" key="1">
    <citation type="submission" date="2019-02" db="EMBL/GenBank/DDBJ databases">
        <title>Emended description of the genus Rhodopseudomonas and description of Rhodopseudomonas albus sp. nov., a non-phototrophic, heavy-metal-tolerant bacterium isolated from garden soil.</title>
        <authorList>
            <person name="Bao Z."/>
            <person name="Cao W.W."/>
            <person name="Sato Y."/>
            <person name="Nishizawa T."/>
            <person name="Zhao J."/>
            <person name="Guo Y."/>
            <person name="Ohta H."/>
        </authorList>
    </citation>
    <scope>NUCLEOTIDE SEQUENCE [LARGE SCALE GENOMIC DNA]</scope>
    <source>
        <strain evidence="6 7">SK50-23</strain>
    </source>
</reference>
<evidence type="ECO:0000313" key="7">
    <source>
        <dbReference type="Proteomes" id="UP000682843"/>
    </source>
</evidence>